<proteinExistence type="predicted"/>
<evidence type="ECO:0000256" key="1">
    <source>
        <dbReference type="ARBA" id="ARBA00022801"/>
    </source>
</evidence>
<keyword evidence="2" id="KW-0347">Helicase</keyword>
<dbReference type="Proteomes" id="UP000077266">
    <property type="component" value="Unassembled WGS sequence"/>
</dbReference>
<keyword evidence="2" id="KW-0067">ATP-binding</keyword>
<dbReference type="STRING" id="1314781.A0A165IPB0"/>
<evidence type="ECO:0000259" key="3">
    <source>
        <dbReference type="Pfam" id="PF24385"/>
    </source>
</evidence>
<evidence type="ECO:0000313" key="5">
    <source>
        <dbReference type="Proteomes" id="UP000077266"/>
    </source>
</evidence>
<organism evidence="4 5">
    <name type="scientific">Exidia glandulosa HHB12029</name>
    <dbReference type="NCBI Taxonomy" id="1314781"/>
    <lineage>
        <taxon>Eukaryota</taxon>
        <taxon>Fungi</taxon>
        <taxon>Dikarya</taxon>
        <taxon>Basidiomycota</taxon>
        <taxon>Agaricomycotina</taxon>
        <taxon>Agaricomycetes</taxon>
        <taxon>Auriculariales</taxon>
        <taxon>Exidiaceae</taxon>
        <taxon>Exidia</taxon>
    </lineage>
</organism>
<dbReference type="GO" id="GO:0004386">
    <property type="term" value="F:helicase activity"/>
    <property type="evidence" value="ECO:0007669"/>
    <property type="project" value="UniProtKB-KW"/>
</dbReference>
<keyword evidence="2" id="KW-0547">Nucleotide-binding</keyword>
<evidence type="ECO:0000313" key="4">
    <source>
        <dbReference type="EMBL" id="KZV93683.1"/>
    </source>
</evidence>
<evidence type="ECO:0000256" key="2">
    <source>
        <dbReference type="ARBA" id="ARBA00022806"/>
    </source>
</evidence>
<keyword evidence="5" id="KW-1185">Reference proteome</keyword>
<dbReference type="SUPFAM" id="SSF54768">
    <property type="entry name" value="dsRNA-binding domain-like"/>
    <property type="match status" value="1"/>
</dbReference>
<feature type="domain" description="ATP-dependent RNA helicase DHX29 DSRM-like" evidence="3">
    <location>
        <begin position="34"/>
        <end position="164"/>
    </location>
</feature>
<dbReference type="InParanoid" id="A0A165IPB0"/>
<dbReference type="Pfam" id="PF24385">
    <property type="entry name" value="DSRM_DHX29"/>
    <property type="match status" value="1"/>
</dbReference>
<accession>A0A165IPB0</accession>
<dbReference type="InterPro" id="IPR056328">
    <property type="entry name" value="DSRM_DHX29"/>
</dbReference>
<dbReference type="EMBL" id="KV425985">
    <property type="protein sequence ID" value="KZV93683.1"/>
    <property type="molecule type" value="Genomic_DNA"/>
</dbReference>
<dbReference type="GO" id="GO:0016787">
    <property type="term" value="F:hydrolase activity"/>
    <property type="evidence" value="ECO:0007669"/>
    <property type="project" value="UniProtKB-KW"/>
</dbReference>
<dbReference type="OrthoDB" id="5600252at2759"/>
<name>A0A165IPB0_EXIGL</name>
<sequence>MPRSLGGTAVLQRRRAKRGQPHWASSLYGPAFMKTPLSLLFERCHQNGWNLPVVETPRNKHGSEGFTFVVIFSRRNIETGLTESVHIKPHAPYALSSARDARRYGATYALHRIASHLQLDRILPHGPREYWMQLNTERRVAPAQLAWMYAPDPWAAELERRPAKDS</sequence>
<gene>
    <name evidence="4" type="ORF">EXIGLDRAFT_835510</name>
</gene>
<dbReference type="AlphaFoldDB" id="A0A165IPB0"/>
<keyword evidence="1" id="KW-0378">Hydrolase</keyword>
<protein>
    <recommendedName>
        <fullName evidence="3">ATP-dependent RNA helicase DHX29 DSRM-like domain-containing protein</fullName>
    </recommendedName>
</protein>
<reference evidence="4 5" key="1">
    <citation type="journal article" date="2016" name="Mol. Biol. Evol.">
        <title>Comparative Genomics of Early-Diverging Mushroom-Forming Fungi Provides Insights into the Origins of Lignocellulose Decay Capabilities.</title>
        <authorList>
            <person name="Nagy L.G."/>
            <person name="Riley R."/>
            <person name="Tritt A."/>
            <person name="Adam C."/>
            <person name="Daum C."/>
            <person name="Floudas D."/>
            <person name="Sun H."/>
            <person name="Yadav J.S."/>
            <person name="Pangilinan J."/>
            <person name="Larsson K.H."/>
            <person name="Matsuura K."/>
            <person name="Barry K."/>
            <person name="Labutti K."/>
            <person name="Kuo R."/>
            <person name="Ohm R.A."/>
            <person name="Bhattacharya S.S."/>
            <person name="Shirouzu T."/>
            <person name="Yoshinaga Y."/>
            <person name="Martin F.M."/>
            <person name="Grigoriev I.V."/>
            <person name="Hibbett D.S."/>
        </authorList>
    </citation>
    <scope>NUCLEOTIDE SEQUENCE [LARGE SCALE GENOMIC DNA]</scope>
    <source>
        <strain evidence="4 5">HHB12029</strain>
    </source>
</reference>